<evidence type="ECO:0000256" key="8">
    <source>
        <dbReference type="SAM" id="MobiDB-lite"/>
    </source>
</evidence>
<keyword evidence="5" id="KW-0238">DNA-binding</keyword>
<dbReference type="GO" id="GO:0005634">
    <property type="term" value="C:nucleus"/>
    <property type="evidence" value="ECO:0007669"/>
    <property type="project" value="UniProtKB-SubCell"/>
</dbReference>
<dbReference type="OrthoDB" id="25921at2759"/>
<feature type="compositionally biased region" description="Polar residues" evidence="8">
    <location>
        <begin position="85"/>
        <end position="99"/>
    </location>
</feature>
<dbReference type="AlphaFoldDB" id="A0A7U2I594"/>
<feature type="domain" description="Zn(2)-C6 fungal-type" evidence="9">
    <location>
        <begin position="24"/>
        <end position="54"/>
    </location>
</feature>
<evidence type="ECO:0000313" key="11">
    <source>
        <dbReference type="Proteomes" id="UP000663193"/>
    </source>
</evidence>
<evidence type="ECO:0000256" key="1">
    <source>
        <dbReference type="ARBA" id="ARBA00004123"/>
    </source>
</evidence>
<evidence type="ECO:0000256" key="7">
    <source>
        <dbReference type="ARBA" id="ARBA00023242"/>
    </source>
</evidence>
<dbReference type="InterPro" id="IPR052202">
    <property type="entry name" value="Yeast_MetPath_Reg"/>
</dbReference>
<evidence type="ECO:0000256" key="5">
    <source>
        <dbReference type="ARBA" id="ARBA00023125"/>
    </source>
</evidence>
<dbReference type="Pfam" id="PF00172">
    <property type="entry name" value="Zn_clus"/>
    <property type="match status" value="1"/>
</dbReference>
<protein>
    <recommendedName>
        <fullName evidence="9">Zn(2)-C6 fungal-type domain-containing protein</fullName>
    </recommendedName>
</protein>
<reference evidence="11" key="1">
    <citation type="journal article" date="2021" name="BMC Genomics">
        <title>Chromosome-level genome assembly and manually-curated proteome of model necrotroph Parastagonospora nodorum Sn15 reveals a genome-wide trove of candidate effector homologs, and redundancy of virulence-related functions within an accessory chromosome.</title>
        <authorList>
            <person name="Bertazzoni S."/>
            <person name="Jones D.A.B."/>
            <person name="Phan H.T."/>
            <person name="Tan K.-C."/>
            <person name="Hane J.K."/>
        </authorList>
    </citation>
    <scope>NUCLEOTIDE SEQUENCE [LARGE SCALE GENOMIC DNA]</scope>
    <source>
        <strain evidence="11">SN15 / ATCC MYA-4574 / FGSC 10173)</strain>
    </source>
</reference>
<keyword evidence="3" id="KW-0862">Zinc</keyword>
<dbReference type="GO" id="GO:0003677">
    <property type="term" value="F:DNA binding"/>
    <property type="evidence" value="ECO:0007669"/>
    <property type="project" value="UniProtKB-KW"/>
</dbReference>
<keyword evidence="11" id="KW-1185">Reference proteome</keyword>
<keyword evidence="2" id="KW-0479">Metal-binding</keyword>
<dbReference type="VEuPathDB" id="FungiDB:JI435_137540"/>
<dbReference type="PANTHER" id="PTHR47782:SF12">
    <property type="entry name" value="ZN(II)2CYS6 TRANSCRIPTION FACTOR (EUROFUNG)"/>
    <property type="match status" value="1"/>
</dbReference>
<feature type="region of interest" description="Disordered" evidence="8">
    <location>
        <begin position="78"/>
        <end position="99"/>
    </location>
</feature>
<dbReference type="PROSITE" id="PS00463">
    <property type="entry name" value="ZN2_CY6_FUNGAL_1"/>
    <property type="match status" value="1"/>
</dbReference>
<accession>A0A7U2I594</accession>
<dbReference type="InterPro" id="IPR001138">
    <property type="entry name" value="Zn2Cys6_DnaBD"/>
</dbReference>
<keyword evidence="6" id="KW-0804">Transcription</keyword>
<dbReference type="PROSITE" id="PS50048">
    <property type="entry name" value="ZN2_CY6_FUNGAL_2"/>
    <property type="match status" value="1"/>
</dbReference>
<dbReference type="Gene3D" id="4.10.240.10">
    <property type="entry name" value="Zn(2)-C6 fungal-type DNA-binding domain"/>
    <property type="match status" value="1"/>
</dbReference>
<dbReference type="PANTHER" id="PTHR47782">
    <property type="entry name" value="ZN(II)2CYS6 TRANSCRIPTION FACTOR (EUROFUNG)-RELATED"/>
    <property type="match status" value="1"/>
</dbReference>
<dbReference type="GO" id="GO:0008270">
    <property type="term" value="F:zinc ion binding"/>
    <property type="evidence" value="ECO:0007669"/>
    <property type="project" value="InterPro"/>
</dbReference>
<dbReference type="GO" id="GO:0000981">
    <property type="term" value="F:DNA-binding transcription factor activity, RNA polymerase II-specific"/>
    <property type="evidence" value="ECO:0007669"/>
    <property type="project" value="InterPro"/>
</dbReference>
<evidence type="ECO:0000256" key="6">
    <source>
        <dbReference type="ARBA" id="ARBA00023163"/>
    </source>
</evidence>
<comment type="subcellular location">
    <subcellularLocation>
        <location evidence="1">Nucleus</location>
    </subcellularLocation>
</comment>
<evidence type="ECO:0000259" key="9">
    <source>
        <dbReference type="PROSITE" id="PS50048"/>
    </source>
</evidence>
<gene>
    <name evidence="10" type="ORF">JI435_137540</name>
</gene>
<evidence type="ECO:0000313" key="10">
    <source>
        <dbReference type="EMBL" id="QRD03891.1"/>
    </source>
</evidence>
<dbReference type="CDD" id="cd12148">
    <property type="entry name" value="fungal_TF_MHR"/>
    <property type="match status" value="1"/>
</dbReference>
<proteinExistence type="predicted"/>
<dbReference type="InterPro" id="IPR036864">
    <property type="entry name" value="Zn2-C6_fun-type_DNA-bd_sf"/>
</dbReference>
<dbReference type="EMBL" id="CP069038">
    <property type="protein sequence ID" value="QRD03891.1"/>
    <property type="molecule type" value="Genomic_DNA"/>
</dbReference>
<sequence>MASARGTQPPPPLDLDVLIQSLPACKRCRDCRRGCDTLLPKCRQCTKAGVECMFYDHGRNDYLPRTYIAELVDHVRRLTPRGNPSPATSTETPEDSTGLTHQLKIESNTEDVPLHYDHHFAYAGHDYRYLGSESCLLRSPRLQPRKVQAPLVLDDDDDDWQLTWKNTAAKEWELIGLYLEVIQPVYPILERSLPVGRYIAEEVPTDLTPTEIFTLNMIYSVSCYVLPNTGKKNDLQNTWNSSGRQTYHQANSLKYRALATKYYNKAMEHLEAATMDPNIATLRAVLLLAIHSSFDPKSGNSGQQIALAGRLAFDLQAKAELQELQPKEIEILRNMHMTIFSMENHIASTLDRPALFPEPVSEITFDMNKPAEYMCSLFRLQNRFRKGDYATKQQMKKMLPRLDDRAELLPIVRIALHMTHLLLNPVWGSAWHVLEAVVSLGGIHVYVTPHWVYRAGTVLIQNMPAIFGGNLIQLYSNALLVLELSSWKWPSSATLSASLVDLMTDMKRKYQPDWSGTLQQGDVRL</sequence>
<keyword evidence="7" id="KW-0539">Nucleus</keyword>
<dbReference type="CDD" id="cd00067">
    <property type="entry name" value="GAL4"/>
    <property type="match status" value="1"/>
</dbReference>
<organism evidence="10 11">
    <name type="scientific">Phaeosphaeria nodorum (strain SN15 / ATCC MYA-4574 / FGSC 10173)</name>
    <name type="common">Glume blotch fungus</name>
    <name type="synonym">Parastagonospora nodorum</name>
    <dbReference type="NCBI Taxonomy" id="321614"/>
    <lineage>
        <taxon>Eukaryota</taxon>
        <taxon>Fungi</taxon>
        <taxon>Dikarya</taxon>
        <taxon>Ascomycota</taxon>
        <taxon>Pezizomycotina</taxon>
        <taxon>Dothideomycetes</taxon>
        <taxon>Pleosporomycetidae</taxon>
        <taxon>Pleosporales</taxon>
        <taxon>Pleosporineae</taxon>
        <taxon>Phaeosphaeriaceae</taxon>
        <taxon>Parastagonospora</taxon>
    </lineage>
</organism>
<evidence type="ECO:0000256" key="2">
    <source>
        <dbReference type="ARBA" id="ARBA00022723"/>
    </source>
</evidence>
<evidence type="ECO:0000256" key="3">
    <source>
        <dbReference type="ARBA" id="ARBA00022833"/>
    </source>
</evidence>
<dbReference type="Proteomes" id="UP000663193">
    <property type="component" value="Chromosome 16"/>
</dbReference>
<keyword evidence="4" id="KW-0805">Transcription regulation</keyword>
<evidence type="ECO:0000256" key="4">
    <source>
        <dbReference type="ARBA" id="ARBA00023015"/>
    </source>
</evidence>
<dbReference type="SMART" id="SM00066">
    <property type="entry name" value="GAL4"/>
    <property type="match status" value="1"/>
</dbReference>
<dbReference type="SUPFAM" id="SSF57701">
    <property type="entry name" value="Zn2/Cys6 DNA-binding domain"/>
    <property type="match status" value="1"/>
</dbReference>
<name>A0A7U2I594_PHANO</name>